<evidence type="ECO:0000313" key="2">
    <source>
        <dbReference type="Proteomes" id="UP000233556"/>
    </source>
</evidence>
<name>A0A2I0UUI5_LIMLA</name>
<keyword evidence="1" id="KW-0695">RNA-directed DNA polymerase</keyword>
<protein>
    <submittedName>
        <fullName evidence="1">Rna-directed dna polymerase from mobile element jockey-like</fullName>
    </submittedName>
</protein>
<dbReference type="OrthoDB" id="416454at2759"/>
<keyword evidence="1" id="KW-0548">Nucleotidyltransferase</keyword>
<evidence type="ECO:0000313" key="1">
    <source>
        <dbReference type="EMBL" id="PKU49692.1"/>
    </source>
</evidence>
<accession>A0A2I0UUI5</accession>
<dbReference type="AlphaFoldDB" id="A0A2I0UUI5"/>
<gene>
    <name evidence="1" type="ORF">llap_76</name>
</gene>
<keyword evidence="1" id="KW-0808">Transferase</keyword>
<proteinExistence type="predicted"/>
<organism evidence="1 2">
    <name type="scientific">Limosa lapponica baueri</name>
    <dbReference type="NCBI Taxonomy" id="1758121"/>
    <lineage>
        <taxon>Eukaryota</taxon>
        <taxon>Metazoa</taxon>
        <taxon>Chordata</taxon>
        <taxon>Craniata</taxon>
        <taxon>Vertebrata</taxon>
        <taxon>Euteleostomi</taxon>
        <taxon>Archelosauria</taxon>
        <taxon>Archosauria</taxon>
        <taxon>Dinosauria</taxon>
        <taxon>Saurischia</taxon>
        <taxon>Theropoda</taxon>
        <taxon>Coelurosauria</taxon>
        <taxon>Aves</taxon>
        <taxon>Neognathae</taxon>
        <taxon>Neoaves</taxon>
        <taxon>Charadriiformes</taxon>
        <taxon>Scolopacidae</taxon>
        <taxon>Limosa</taxon>
    </lineage>
</organism>
<sequence length="77" mass="9126">MLFNVFINDMDNEIQCTLSKFADETRLTGTVRTDNIQMYLDKLEQWASMDFMKLNEAKCKVLHLGWGNPKFQYKLED</sequence>
<dbReference type="Proteomes" id="UP000233556">
    <property type="component" value="Unassembled WGS sequence"/>
</dbReference>
<reference evidence="2" key="1">
    <citation type="submission" date="2017-11" db="EMBL/GenBank/DDBJ databases">
        <authorList>
            <person name="Lima N.C."/>
            <person name="Parody-Merino A.M."/>
            <person name="Battley P.F."/>
            <person name="Fidler A.E."/>
            <person name="Prosdocimi F."/>
        </authorList>
    </citation>
    <scope>NUCLEOTIDE SEQUENCE [LARGE SCALE GENOMIC DNA]</scope>
</reference>
<reference evidence="2" key="2">
    <citation type="submission" date="2017-12" db="EMBL/GenBank/DDBJ databases">
        <title>Genome sequence of the Bar-tailed Godwit (Limosa lapponica baueri).</title>
        <authorList>
            <person name="Lima N.C.B."/>
            <person name="Parody-Merino A.M."/>
            <person name="Battley P.F."/>
            <person name="Fidler A.E."/>
            <person name="Prosdocimi F."/>
        </authorList>
    </citation>
    <scope>NUCLEOTIDE SEQUENCE [LARGE SCALE GENOMIC DNA]</scope>
</reference>
<keyword evidence="2" id="KW-1185">Reference proteome</keyword>
<dbReference type="PANTHER" id="PTHR33332">
    <property type="entry name" value="REVERSE TRANSCRIPTASE DOMAIN-CONTAINING PROTEIN"/>
    <property type="match status" value="1"/>
</dbReference>
<dbReference type="GO" id="GO:0003964">
    <property type="term" value="F:RNA-directed DNA polymerase activity"/>
    <property type="evidence" value="ECO:0007669"/>
    <property type="project" value="UniProtKB-KW"/>
</dbReference>
<dbReference type="EMBL" id="KZ505635">
    <property type="protein sequence ID" value="PKU49692.1"/>
    <property type="molecule type" value="Genomic_DNA"/>
</dbReference>